<dbReference type="PANTHER" id="PTHR34218">
    <property type="entry name" value="PEPTIDASE S45 PENICILLIN AMIDASE"/>
    <property type="match status" value="1"/>
</dbReference>
<dbReference type="Gene3D" id="1.10.439.10">
    <property type="entry name" value="Penicillin Amidohydrolase, domain 1"/>
    <property type="match status" value="1"/>
</dbReference>
<evidence type="ECO:0000256" key="5">
    <source>
        <dbReference type="SAM" id="SignalP"/>
    </source>
</evidence>
<dbReference type="MEROPS" id="S45.004"/>
<dbReference type="Gene3D" id="2.30.120.10">
    <property type="match status" value="1"/>
</dbReference>
<name>A0A094L198_9GAMM</name>
<dbReference type="EMBL" id="JPIN01000008">
    <property type="protein sequence ID" value="KFZ28368.1"/>
    <property type="molecule type" value="Genomic_DNA"/>
</dbReference>
<evidence type="ECO:0000313" key="6">
    <source>
        <dbReference type="EMBL" id="KFZ28368.1"/>
    </source>
</evidence>
<dbReference type="InterPro" id="IPR023343">
    <property type="entry name" value="Penicillin_amidase_dom1"/>
</dbReference>
<evidence type="ECO:0000256" key="1">
    <source>
        <dbReference type="ARBA" id="ARBA00006586"/>
    </source>
</evidence>
<keyword evidence="3" id="KW-0378">Hydrolase</keyword>
<dbReference type="Gene3D" id="3.60.20.10">
    <property type="entry name" value="Glutamine Phosphoribosylpyrophosphate, subunit 1, domain 1"/>
    <property type="match status" value="1"/>
</dbReference>
<evidence type="ECO:0000256" key="2">
    <source>
        <dbReference type="ARBA" id="ARBA00022729"/>
    </source>
</evidence>
<evidence type="ECO:0000256" key="4">
    <source>
        <dbReference type="ARBA" id="ARBA00023145"/>
    </source>
</evidence>
<evidence type="ECO:0000256" key="3">
    <source>
        <dbReference type="ARBA" id="ARBA00022801"/>
    </source>
</evidence>
<dbReference type="Proteomes" id="UP000053718">
    <property type="component" value="Unassembled WGS sequence"/>
</dbReference>
<dbReference type="AlphaFoldDB" id="A0A094L198"/>
<protein>
    <recommendedName>
        <fullName evidence="8">Peptidase S45</fullName>
    </recommendedName>
</protein>
<comment type="caution">
    <text evidence="6">The sequence shown here is derived from an EMBL/GenBank/DDBJ whole genome shotgun (WGS) entry which is preliminary data.</text>
</comment>
<evidence type="ECO:0000313" key="7">
    <source>
        <dbReference type="Proteomes" id="UP000053718"/>
    </source>
</evidence>
<dbReference type="RefSeq" id="WP_034732819.1">
    <property type="nucleotide sequence ID" value="NZ_JPIN01000008.1"/>
</dbReference>
<dbReference type="PANTHER" id="PTHR34218:SF3">
    <property type="entry name" value="ACYL-HOMOSERINE LACTONE ACYLASE PVDQ"/>
    <property type="match status" value="1"/>
</dbReference>
<proteinExistence type="inferred from homology"/>
<evidence type="ECO:0008006" key="8">
    <source>
        <dbReference type="Google" id="ProtNLM"/>
    </source>
</evidence>
<dbReference type="Pfam" id="PF01804">
    <property type="entry name" value="Penicil_amidase"/>
    <property type="match status" value="1"/>
</dbReference>
<accession>A0A094L198</accession>
<feature type="chain" id="PRO_5001907401" description="Peptidase S45" evidence="5">
    <location>
        <begin position="20"/>
        <end position="786"/>
    </location>
</feature>
<dbReference type="InterPro" id="IPR029055">
    <property type="entry name" value="Ntn_hydrolases_N"/>
</dbReference>
<comment type="similarity">
    <text evidence="1">Belongs to the peptidase S45 family.</text>
</comment>
<dbReference type="OrthoDB" id="9760084at2"/>
<dbReference type="eggNOG" id="COG2366">
    <property type="taxonomic scope" value="Bacteria"/>
</dbReference>
<dbReference type="Gene3D" id="1.10.1400.10">
    <property type="match status" value="1"/>
</dbReference>
<organism evidence="6 7">
    <name type="scientific">Pseudidiomarina atlantica</name>
    <dbReference type="NCBI Taxonomy" id="1517416"/>
    <lineage>
        <taxon>Bacteria</taxon>
        <taxon>Pseudomonadati</taxon>
        <taxon>Pseudomonadota</taxon>
        <taxon>Gammaproteobacteria</taxon>
        <taxon>Alteromonadales</taxon>
        <taxon>Idiomarinaceae</taxon>
        <taxon>Pseudidiomarina</taxon>
    </lineage>
</organism>
<gene>
    <name evidence="6" type="ORF">IDAT_08630</name>
</gene>
<dbReference type="GO" id="GO:0017000">
    <property type="term" value="P:antibiotic biosynthetic process"/>
    <property type="evidence" value="ECO:0007669"/>
    <property type="project" value="InterPro"/>
</dbReference>
<feature type="signal peptide" evidence="5">
    <location>
        <begin position="1"/>
        <end position="19"/>
    </location>
</feature>
<dbReference type="GO" id="GO:0016811">
    <property type="term" value="F:hydrolase activity, acting on carbon-nitrogen (but not peptide) bonds, in linear amides"/>
    <property type="evidence" value="ECO:0007669"/>
    <property type="project" value="InterPro"/>
</dbReference>
<reference evidence="6 7" key="1">
    <citation type="submission" date="2014-06" db="EMBL/GenBank/DDBJ databases">
        <title>Draft genome sequence of Idiomarina sp. MCCC 1A10513.</title>
        <authorList>
            <person name="Du J."/>
            <person name="Lai Q."/>
            <person name="Shao Z."/>
        </authorList>
    </citation>
    <scope>NUCLEOTIDE SEQUENCE [LARGE SCALE GENOMIC DNA]</scope>
    <source>
        <strain evidence="6 7">MCCC 1A10513</strain>
    </source>
</reference>
<sequence>MRYLSLAIPLLLLAGCNNTTTTAENDDYEAVIRYTEFGVPHIEAKDYGSLGFGEGYAAAKDQICTISYMRIAARGELAEYLGEGPRQRFVINDAVVRGLDIHGRASAAFTQLRPEIQANMTGYAAGFNHYLQENPGAGSWCQDAAWVQPVTAQDIYARGYYITTTLPYLAAAIANAAPPNQDIAQIDIADDLLAEAEAAVTRSDLGSNAWALGNELTEHDGGILLGNPHYPWFGSNRFWEKHLTIPGELDIYGVHLIGVPGVAIGFNQHLGWSHTVSDSYRLALYQLQLDGIDPTLYRVGGEVQQLEARKVSLRVKGEDGALANHEHTLWWSEYGPVVSMPGLTWTATTAFAINDVNYDNFAMLEQWWDMGRADSIDSFIAAHERWNAMPWVNTIATGREGKAVYLDNSTVGHLSAEAQATWQKMYQQSPEVRQLYDERGLLLLDGSNPVFRWQASDDVVVPNSVPFDQRPQLLRDDYVFNANDSYWLAHASERQSKLSPAYGPYETAVSLRTQQNLEYLTNPAFRGADQRFDLAEVQQALFHNATRAYQAFYTDLTNLCVDDAKVPDEACAALAQFTGTFDLRSPGAVLFREWLSAYLALSAEAKVEPYAVVFDSGAPLTTPTGIADAELAMQALLDAAQLLGAQKIALDATLGEQQIAYSGEQPVAVHGGRHQDGVINMVDMRGTDTIGPYFAGERLTRWSSLTDKGYPITGGSSFILAVEFTPQGPRAEALLNYGQSENPQDPAYVEQTELFANKQWRNIIFERAEILAVMQSELRVVAKSTK</sequence>
<dbReference type="InterPro" id="IPR002692">
    <property type="entry name" value="S45"/>
</dbReference>
<dbReference type="PROSITE" id="PS51257">
    <property type="entry name" value="PROKAR_LIPOPROTEIN"/>
    <property type="match status" value="1"/>
</dbReference>
<dbReference type="InterPro" id="IPR043147">
    <property type="entry name" value="Penicillin_amidase_A-knob"/>
</dbReference>
<dbReference type="SUPFAM" id="SSF56235">
    <property type="entry name" value="N-terminal nucleophile aminohydrolases (Ntn hydrolases)"/>
    <property type="match status" value="1"/>
</dbReference>
<dbReference type="STRING" id="1517416.IDAT_08630"/>
<keyword evidence="4" id="KW-0865">Zymogen</keyword>
<keyword evidence="7" id="KW-1185">Reference proteome</keyword>
<dbReference type="InterPro" id="IPR043146">
    <property type="entry name" value="Penicillin_amidase_N_B-knob"/>
</dbReference>
<keyword evidence="2 5" id="KW-0732">Signal</keyword>